<sequence length="118" mass="12566">MPFMRAFALLCFSLAATASALAQAPTGTAAAQPALAADNPGQPGTDKRIEHIRIEDKGARIDELRYGGEPQSITVQPLNSAMPAYEIVPHNGARVRPGNERDNAQGNAGQRVWKVLGF</sequence>
<reference evidence="3 4" key="1">
    <citation type="submission" date="2018-07" db="EMBL/GenBank/DDBJ databases">
        <title>Genomic Encyclopedia of Type Strains, Phase IV (KMG-IV): sequencing the most valuable type-strain genomes for metagenomic binning, comparative biology and taxonomic classification.</title>
        <authorList>
            <person name="Goeker M."/>
        </authorList>
    </citation>
    <scope>NUCLEOTIDE SEQUENCE [LARGE SCALE GENOMIC DNA]</scope>
    <source>
        <strain evidence="3 4">DSM 21634</strain>
    </source>
</reference>
<evidence type="ECO:0000313" key="3">
    <source>
        <dbReference type="EMBL" id="RCW72972.1"/>
    </source>
</evidence>
<protein>
    <recommendedName>
        <fullName evidence="5">DUF2782 domain-containing protein</fullName>
    </recommendedName>
</protein>
<keyword evidence="2" id="KW-0732">Signal</keyword>
<organism evidence="3 4">
    <name type="scientific">Pseudorhodoferax soli</name>
    <dbReference type="NCBI Taxonomy" id="545864"/>
    <lineage>
        <taxon>Bacteria</taxon>
        <taxon>Pseudomonadati</taxon>
        <taxon>Pseudomonadota</taxon>
        <taxon>Betaproteobacteria</taxon>
        <taxon>Burkholderiales</taxon>
        <taxon>Comamonadaceae</taxon>
    </lineage>
</organism>
<evidence type="ECO:0000313" key="4">
    <source>
        <dbReference type="Proteomes" id="UP000252884"/>
    </source>
</evidence>
<evidence type="ECO:0000256" key="2">
    <source>
        <dbReference type="SAM" id="SignalP"/>
    </source>
</evidence>
<feature type="region of interest" description="Disordered" evidence="1">
    <location>
        <begin position="23"/>
        <end position="49"/>
    </location>
</feature>
<evidence type="ECO:0008006" key="5">
    <source>
        <dbReference type="Google" id="ProtNLM"/>
    </source>
</evidence>
<keyword evidence="4" id="KW-1185">Reference proteome</keyword>
<dbReference type="AlphaFoldDB" id="A0A368XYC1"/>
<gene>
    <name evidence="3" type="ORF">DES41_103580</name>
</gene>
<proteinExistence type="predicted"/>
<accession>A0A368XYC1</accession>
<dbReference type="EMBL" id="QPJK01000003">
    <property type="protein sequence ID" value="RCW72972.1"/>
    <property type="molecule type" value="Genomic_DNA"/>
</dbReference>
<dbReference type="Proteomes" id="UP000252884">
    <property type="component" value="Unassembled WGS sequence"/>
</dbReference>
<feature type="signal peptide" evidence="2">
    <location>
        <begin position="1"/>
        <end position="22"/>
    </location>
</feature>
<evidence type="ECO:0000256" key="1">
    <source>
        <dbReference type="SAM" id="MobiDB-lite"/>
    </source>
</evidence>
<comment type="caution">
    <text evidence="3">The sequence shown here is derived from an EMBL/GenBank/DDBJ whole genome shotgun (WGS) entry which is preliminary data.</text>
</comment>
<feature type="chain" id="PRO_5016719555" description="DUF2782 domain-containing protein" evidence="2">
    <location>
        <begin position="23"/>
        <end position="118"/>
    </location>
</feature>
<name>A0A368XYC1_9BURK</name>
<feature type="compositionally biased region" description="Low complexity" evidence="1">
    <location>
        <begin position="23"/>
        <end position="37"/>
    </location>
</feature>